<name>A0AAU8LXR5_9BACT</name>
<organism evidence="4">
    <name type="scientific">Candidatus Electrothrix aestuarii</name>
    <dbReference type="NCBI Taxonomy" id="3062594"/>
    <lineage>
        <taxon>Bacteria</taxon>
        <taxon>Pseudomonadati</taxon>
        <taxon>Thermodesulfobacteriota</taxon>
        <taxon>Desulfobulbia</taxon>
        <taxon>Desulfobulbales</taxon>
        <taxon>Desulfobulbaceae</taxon>
        <taxon>Candidatus Electrothrix</taxon>
    </lineage>
</organism>
<dbReference type="AlphaFoldDB" id="A0AAU8LXR5"/>
<evidence type="ECO:0000259" key="3">
    <source>
        <dbReference type="Pfam" id="PF00724"/>
    </source>
</evidence>
<dbReference type="GO" id="GO:0010181">
    <property type="term" value="F:FMN binding"/>
    <property type="evidence" value="ECO:0007669"/>
    <property type="project" value="InterPro"/>
</dbReference>
<dbReference type="InterPro" id="IPR001155">
    <property type="entry name" value="OxRdtase_FMN_N"/>
</dbReference>
<feature type="domain" description="NADH:flavin oxidoreductase/NADH oxidase N-terminal" evidence="3">
    <location>
        <begin position="7"/>
        <end position="337"/>
    </location>
</feature>
<gene>
    <name evidence="4" type="ORF">Q3M24_04260</name>
</gene>
<dbReference type="InterPro" id="IPR051799">
    <property type="entry name" value="NADH_flavin_oxidoreductase"/>
</dbReference>
<dbReference type="Pfam" id="PF00724">
    <property type="entry name" value="Oxidored_FMN"/>
    <property type="match status" value="1"/>
</dbReference>
<evidence type="ECO:0000313" key="4">
    <source>
        <dbReference type="EMBL" id="XCN73977.1"/>
    </source>
</evidence>
<protein>
    <submittedName>
        <fullName evidence="4">NADH:flavin oxidoreductase</fullName>
    </submittedName>
</protein>
<proteinExistence type="predicted"/>
<dbReference type="EMBL" id="CP159373">
    <property type="protein sequence ID" value="XCN73977.1"/>
    <property type="molecule type" value="Genomic_DNA"/>
</dbReference>
<dbReference type="SUPFAM" id="SSF51395">
    <property type="entry name" value="FMN-linked oxidoreductases"/>
    <property type="match status" value="1"/>
</dbReference>
<dbReference type="PANTHER" id="PTHR43656">
    <property type="entry name" value="BINDING OXIDOREDUCTASE, PUTATIVE (AFU_ORTHOLOGUE AFUA_2G08260)-RELATED"/>
    <property type="match status" value="1"/>
</dbReference>
<dbReference type="CDD" id="cd02803">
    <property type="entry name" value="OYE_like_FMN_family"/>
    <property type="match status" value="1"/>
</dbReference>
<evidence type="ECO:0000256" key="2">
    <source>
        <dbReference type="ARBA" id="ARBA00023002"/>
    </source>
</evidence>
<dbReference type="KEGG" id="eaj:Q3M24_04260"/>
<sequence length="382" mass="41675">MTAQNILFTETTINGLSLKNRFIRAATWEGLATPEGAVTPQLIDRMVTLAQGGVGLIISSHGYVSKEGQGTPWQLGIHEDYLVNGLEELTTAVHDNGGKIILQLAHAGQYAATELTGLPALAVSPLPASTDIQYKVITQEDIEALIIAYTQAAQRAKEAGFDGVQLHAAHGYLLSQFLSPAFNQRPDAYGGDIKNRTRIHREILQAIREAVGRDYPVFIKMNCADFIENGLEAEDSLQAAKIFTEAGADAIEISGGIIRTGKLSPSRPGITTQEKEAYFKEYAQRVRAELSIPLILVGGIKSFEVASEIVSQGTVDYISMSRALIREPDLILRWQNGDLRSAQCRSDNLCFTPGFEGKGVYCITKELEEKKLSASQLKSEYS</sequence>
<dbReference type="InterPro" id="IPR013785">
    <property type="entry name" value="Aldolase_TIM"/>
</dbReference>
<dbReference type="PANTHER" id="PTHR43656:SF2">
    <property type="entry name" value="BINDING OXIDOREDUCTASE, PUTATIVE (AFU_ORTHOLOGUE AFUA_2G08260)-RELATED"/>
    <property type="match status" value="1"/>
</dbReference>
<accession>A0AAU8LXR5</accession>
<keyword evidence="2" id="KW-0560">Oxidoreductase</keyword>
<dbReference type="Gene3D" id="3.20.20.70">
    <property type="entry name" value="Aldolase class I"/>
    <property type="match status" value="1"/>
</dbReference>
<reference evidence="4" key="1">
    <citation type="journal article" date="2024" name="Syst. Appl. Microbiol.">
        <title>First single-strain enrichments of Electrothrix cable bacteria, description of E. aestuarii sp. nov. and E. rattekaaiensis sp. nov., and proposal of a cable bacteria taxonomy following the rules of the SeqCode.</title>
        <authorList>
            <person name="Plum-Jensen L.E."/>
            <person name="Schramm A."/>
            <person name="Marshall I.P.G."/>
        </authorList>
    </citation>
    <scope>NUCLEOTIDE SEQUENCE</scope>
    <source>
        <strain evidence="4">Rat1</strain>
    </source>
</reference>
<reference evidence="4" key="2">
    <citation type="submission" date="2024-06" db="EMBL/GenBank/DDBJ databases">
        <authorList>
            <person name="Plum-Jensen L.E."/>
            <person name="Schramm A."/>
            <person name="Marshall I.P.G."/>
        </authorList>
    </citation>
    <scope>NUCLEOTIDE SEQUENCE</scope>
    <source>
        <strain evidence="4">Rat1</strain>
    </source>
</reference>
<keyword evidence="1" id="KW-0285">Flavoprotein</keyword>
<evidence type="ECO:0000256" key="1">
    <source>
        <dbReference type="ARBA" id="ARBA00022630"/>
    </source>
</evidence>
<dbReference type="GO" id="GO:0016491">
    <property type="term" value="F:oxidoreductase activity"/>
    <property type="evidence" value="ECO:0007669"/>
    <property type="project" value="UniProtKB-KW"/>
</dbReference>